<feature type="compositionally biased region" description="Low complexity" evidence="1">
    <location>
        <begin position="202"/>
        <end position="221"/>
    </location>
</feature>
<feature type="compositionally biased region" description="Pro residues" evidence="1">
    <location>
        <begin position="42"/>
        <end position="51"/>
    </location>
</feature>
<feature type="compositionally biased region" description="Pro residues" evidence="1">
    <location>
        <begin position="90"/>
        <end position="107"/>
    </location>
</feature>
<feature type="compositionally biased region" description="Basic and acidic residues" evidence="1">
    <location>
        <begin position="13"/>
        <end position="29"/>
    </location>
</feature>
<keyword evidence="4" id="KW-1185">Reference proteome</keyword>
<protein>
    <recommendedName>
        <fullName evidence="2">BBC1/AIM3 cysteine proteinase-fold domain-containing protein</fullName>
    </recommendedName>
</protein>
<dbReference type="EMBL" id="WIUZ02000003">
    <property type="protein sequence ID" value="KAF9789576.1"/>
    <property type="molecule type" value="Genomic_DNA"/>
</dbReference>
<comment type="caution">
    <text evidence="3">The sequence shown here is derived from an EMBL/GenBank/DDBJ whole genome shotgun (WGS) entry which is preliminary data.</text>
</comment>
<dbReference type="Pfam" id="PF25459">
    <property type="entry name" value="AIM3_BBC1_C"/>
    <property type="match status" value="1"/>
</dbReference>
<evidence type="ECO:0000259" key="2">
    <source>
        <dbReference type="Pfam" id="PF25459"/>
    </source>
</evidence>
<accession>A0A9P6HLN8</accession>
<feature type="domain" description="BBC1/AIM3 cysteine proteinase-fold" evidence="2">
    <location>
        <begin position="325"/>
        <end position="523"/>
    </location>
</feature>
<evidence type="ECO:0000256" key="1">
    <source>
        <dbReference type="SAM" id="MobiDB-lite"/>
    </source>
</evidence>
<sequence length="538" mass="58697">MPSFADIKSQAIKAKDSAADKFSNTKDRYQGNPSKNVDPRSKPPPPPPPPLRSNHSPSSPGRSQLDSSGPPPPIVRSTRPEAPSHSPSPSSSPLPSKSPTPGLPLPPTRRFNTPPKPAPPQDADSIDWANLSHEDKQAFFSWLDEFFVKFTGDDSFIPKDRNQKPAPTNKFRVPSSVKGAVASIVDKKGQGPPPPIATWSKPSAPASVPSPQPVLSVPASSDNFTSYPPQPTHGSAAEDLAYYFHPSTHWDSAWYNQQPPVNPPAMNKGDLFSMSGQTSRRGNVEERVLFYGVFCRDLSMFWGKLKITTRGSAPPDPNQIERSARFLPCPQPLDKETLINAHNTYGETIASFAEGYVEAQQYCARGECWDLASEGLKCFEQFDYVEKPIPSLAHTHGHLIASFNADVPGTPIGMWRGGDDRVRRGDIVQWKSVKMDIHVGWARGTATLGAPDHTSIVVTDLVPGCPVKNGEWLDVAKFGTLEVAEQSVSTGELPKKATYDLGGLKQGEVWIYRPVGMKTYIGTEFSPICPESIETQSI</sequence>
<proteinExistence type="predicted"/>
<organism evidence="3 4">
    <name type="scientific">Thelephora terrestris</name>
    <dbReference type="NCBI Taxonomy" id="56493"/>
    <lineage>
        <taxon>Eukaryota</taxon>
        <taxon>Fungi</taxon>
        <taxon>Dikarya</taxon>
        <taxon>Basidiomycota</taxon>
        <taxon>Agaricomycotina</taxon>
        <taxon>Agaricomycetes</taxon>
        <taxon>Thelephorales</taxon>
        <taxon>Thelephoraceae</taxon>
        <taxon>Thelephora</taxon>
    </lineage>
</organism>
<gene>
    <name evidence="3" type="ORF">BJ322DRAFT_1043050</name>
</gene>
<dbReference type="Proteomes" id="UP000736335">
    <property type="component" value="Unassembled WGS sequence"/>
</dbReference>
<reference evidence="3" key="2">
    <citation type="submission" date="2020-11" db="EMBL/GenBank/DDBJ databases">
        <authorList>
            <consortium name="DOE Joint Genome Institute"/>
            <person name="Kuo A."/>
            <person name="Miyauchi S."/>
            <person name="Kiss E."/>
            <person name="Drula E."/>
            <person name="Kohler A."/>
            <person name="Sanchez-Garcia M."/>
            <person name="Andreopoulos B."/>
            <person name="Barry K.W."/>
            <person name="Bonito G."/>
            <person name="Buee M."/>
            <person name="Carver A."/>
            <person name="Chen C."/>
            <person name="Cichocki N."/>
            <person name="Clum A."/>
            <person name="Culley D."/>
            <person name="Crous P.W."/>
            <person name="Fauchery L."/>
            <person name="Girlanda M."/>
            <person name="Hayes R."/>
            <person name="Keri Z."/>
            <person name="Labutti K."/>
            <person name="Lipzen A."/>
            <person name="Lombard V."/>
            <person name="Magnuson J."/>
            <person name="Maillard F."/>
            <person name="Morin E."/>
            <person name="Murat C."/>
            <person name="Nolan M."/>
            <person name="Ohm R."/>
            <person name="Pangilinan J."/>
            <person name="Pereira M."/>
            <person name="Perotto S."/>
            <person name="Peter M."/>
            <person name="Riley R."/>
            <person name="Sitrit Y."/>
            <person name="Stielow B."/>
            <person name="Szollosi G."/>
            <person name="Zifcakova L."/>
            <person name="Stursova M."/>
            <person name="Spatafora J.W."/>
            <person name="Tedersoo L."/>
            <person name="Vaario L.-M."/>
            <person name="Yamada A."/>
            <person name="Yan M."/>
            <person name="Wang P."/>
            <person name="Xu J."/>
            <person name="Bruns T."/>
            <person name="Baldrian P."/>
            <person name="Vilgalys R."/>
            <person name="Henrissat B."/>
            <person name="Grigoriev I.V."/>
            <person name="Hibbett D."/>
            <person name="Nagy L.G."/>
            <person name="Martin F.M."/>
        </authorList>
    </citation>
    <scope>NUCLEOTIDE SEQUENCE</scope>
    <source>
        <strain evidence="3">UH-Tt-Lm1</strain>
    </source>
</reference>
<feature type="region of interest" description="Disordered" evidence="1">
    <location>
        <begin position="1"/>
        <end position="126"/>
    </location>
</feature>
<evidence type="ECO:0000313" key="3">
    <source>
        <dbReference type="EMBL" id="KAF9789576.1"/>
    </source>
</evidence>
<name>A0A9P6HLN8_9AGAM</name>
<reference evidence="3" key="1">
    <citation type="journal article" date="2020" name="Nat. Commun.">
        <title>Large-scale genome sequencing of mycorrhizal fungi provides insights into the early evolution of symbiotic traits.</title>
        <authorList>
            <person name="Miyauchi S."/>
            <person name="Kiss E."/>
            <person name="Kuo A."/>
            <person name="Drula E."/>
            <person name="Kohler A."/>
            <person name="Sanchez-Garcia M."/>
            <person name="Morin E."/>
            <person name="Andreopoulos B."/>
            <person name="Barry K.W."/>
            <person name="Bonito G."/>
            <person name="Buee M."/>
            <person name="Carver A."/>
            <person name="Chen C."/>
            <person name="Cichocki N."/>
            <person name="Clum A."/>
            <person name="Culley D."/>
            <person name="Crous P.W."/>
            <person name="Fauchery L."/>
            <person name="Girlanda M."/>
            <person name="Hayes R.D."/>
            <person name="Keri Z."/>
            <person name="LaButti K."/>
            <person name="Lipzen A."/>
            <person name="Lombard V."/>
            <person name="Magnuson J."/>
            <person name="Maillard F."/>
            <person name="Murat C."/>
            <person name="Nolan M."/>
            <person name="Ohm R.A."/>
            <person name="Pangilinan J."/>
            <person name="Pereira M.F."/>
            <person name="Perotto S."/>
            <person name="Peter M."/>
            <person name="Pfister S."/>
            <person name="Riley R."/>
            <person name="Sitrit Y."/>
            <person name="Stielow J.B."/>
            <person name="Szollosi G."/>
            <person name="Zifcakova L."/>
            <person name="Stursova M."/>
            <person name="Spatafora J.W."/>
            <person name="Tedersoo L."/>
            <person name="Vaario L.M."/>
            <person name="Yamada A."/>
            <person name="Yan M."/>
            <person name="Wang P."/>
            <person name="Xu J."/>
            <person name="Bruns T."/>
            <person name="Baldrian P."/>
            <person name="Vilgalys R."/>
            <person name="Dunand C."/>
            <person name="Henrissat B."/>
            <person name="Grigoriev I.V."/>
            <person name="Hibbett D."/>
            <person name="Nagy L.G."/>
            <person name="Martin F.M."/>
        </authorList>
    </citation>
    <scope>NUCLEOTIDE SEQUENCE</scope>
    <source>
        <strain evidence="3">UH-Tt-Lm1</strain>
    </source>
</reference>
<feature type="region of interest" description="Disordered" evidence="1">
    <location>
        <begin position="185"/>
        <end position="231"/>
    </location>
</feature>
<dbReference type="OrthoDB" id="3357271at2759"/>
<dbReference type="InterPro" id="IPR057402">
    <property type="entry name" value="AIM3_BBC1_C"/>
</dbReference>
<dbReference type="AlphaFoldDB" id="A0A9P6HLN8"/>
<evidence type="ECO:0000313" key="4">
    <source>
        <dbReference type="Proteomes" id="UP000736335"/>
    </source>
</evidence>